<dbReference type="Gramene" id="mRNA:HanXRQr2_Chr14g0648671">
    <property type="protein sequence ID" value="CDS:HanXRQr2_Chr14g0648671.1"/>
    <property type="gene ID" value="HanXRQr2_Chr14g0648671"/>
</dbReference>
<evidence type="ECO:0000313" key="1">
    <source>
        <dbReference type="EMBL" id="KAF5769473.1"/>
    </source>
</evidence>
<organism evidence="1 2">
    <name type="scientific">Helianthus annuus</name>
    <name type="common">Common sunflower</name>
    <dbReference type="NCBI Taxonomy" id="4232"/>
    <lineage>
        <taxon>Eukaryota</taxon>
        <taxon>Viridiplantae</taxon>
        <taxon>Streptophyta</taxon>
        <taxon>Embryophyta</taxon>
        <taxon>Tracheophyta</taxon>
        <taxon>Spermatophyta</taxon>
        <taxon>Magnoliopsida</taxon>
        <taxon>eudicotyledons</taxon>
        <taxon>Gunneridae</taxon>
        <taxon>Pentapetalae</taxon>
        <taxon>asterids</taxon>
        <taxon>campanulids</taxon>
        <taxon>Asterales</taxon>
        <taxon>Asteraceae</taxon>
        <taxon>Asteroideae</taxon>
        <taxon>Heliantheae alliance</taxon>
        <taxon>Heliantheae</taxon>
        <taxon>Helianthus</taxon>
    </lineage>
</organism>
<dbReference type="AlphaFoldDB" id="A0A9K3E9J3"/>
<proteinExistence type="predicted"/>
<accession>A0A9K3E9J3</accession>
<comment type="caution">
    <text evidence="1">The sequence shown here is derived from an EMBL/GenBank/DDBJ whole genome shotgun (WGS) entry which is preliminary data.</text>
</comment>
<reference evidence="1" key="1">
    <citation type="journal article" date="2017" name="Nature">
        <title>The sunflower genome provides insights into oil metabolism, flowering and Asterid evolution.</title>
        <authorList>
            <person name="Badouin H."/>
            <person name="Gouzy J."/>
            <person name="Grassa C.J."/>
            <person name="Murat F."/>
            <person name="Staton S.E."/>
            <person name="Cottret L."/>
            <person name="Lelandais-Briere C."/>
            <person name="Owens G.L."/>
            <person name="Carrere S."/>
            <person name="Mayjonade B."/>
            <person name="Legrand L."/>
            <person name="Gill N."/>
            <person name="Kane N.C."/>
            <person name="Bowers J.E."/>
            <person name="Hubner S."/>
            <person name="Bellec A."/>
            <person name="Berard A."/>
            <person name="Berges H."/>
            <person name="Blanchet N."/>
            <person name="Boniface M.C."/>
            <person name="Brunel D."/>
            <person name="Catrice O."/>
            <person name="Chaidir N."/>
            <person name="Claudel C."/>
            <person name="Donnadieu C."/>
            <person name="Faraut T."/>
            <person name="Fievet G."/>
            <person name="Helmstetter N."/>
            <person name="King M."/>
            <person name="Knapp S.J."/>
            <person name="Lai Z."/>
            <person name="Le Paslier M.C."/>
            <person name="Lippi Y."/>
            <person name="Lorenzon L."/>
            <person name="Mandel J.R."/>
            <person name="Marage G."/>
            <person name="Marchand G."/>
            <person name="Marquand E."/>
            <person name="Bret-Mestries E."/>
            <person name="Morien E."/>
            <person name="Nambeesan S."/>
            <person name="Nguyen T."/>
            <person name="Pegot-Espagnet P."/>
            <person name="Pouilly N."/>
            <person name="Raftis F."/>
            <person name="Sallet E."/>
            <person name="Schiex T."/>
            <person name="Thomas J."/>
            <person name="Vandecasteele C."/>
            <person name="Vares D."/>
            <person name="Vear F."/>
            <person name="Vautrin S."/>
            <person name="Crespi M."/>
            <person name="Mangin B."/>
            <person name="Burke J.M."/>
            <person name="Salse J."/>
            <person name="Munos S."/>
            <person name="Vincourt P."/>
            <person name="Rieseberg L.H."/>
            <person name="Langlade N.B."/>
        </authorList>
    </citation>
    <scope>NUCLEOTIDE SEQUENCE</scope>
    <source>
        <tissue evidence="1">Leaves</tissue>
    </source>
</reference>
<name>A0A9K3E9J3_HELAN</name>
<reference evidence="1" key="2">
    <citation type="submission" date="2020-06" db="EMBL/GenBank/DDBJ databases">
        <title>Helianthus annuus Genome sequencing and assembly Release 2.</title>
        <authorList>
            <person name="Gouzy J."/>
            <person name="Langlade N."/>
            <person name="Munos S."/>
        </authorList>
    </citation>
    <scope>NUCLEOTIDE SEQUENCE</scope>
    <source>
        <tissue evidence="1">Leaves</tissue>
    </source>
</reference>
<dbReference type="Proteomes" id="UP000215914">
    <property type="component" value="Unassembled WGS sequence"/>
</dbReference>
<gene>
    <name evidence="1" type="ORF">HanXRQr2_Chr14g0648671</name>
</gene>
<dbReference type="EMBL" id="MNCJ02000329">
    <property type="protein sequence ID" value="KAF5769473.1"/>
    <property type="molecule type" value="Genomic_DNA"/>
</dbReference>
<sequence>MLQASSVNSPQKPPSCFALTPSNLVTLDISLPITPLTGDLNMNCMSPTDKLTVSRCRSTVNSPVPWFNVYDFTSSERWIATRMYFSRMWLKVVVSSVTAVAVVKSSREMKRSIFAGDDMFDRIELKWNMVKLV</sequence>
<keyword evidence="2" id="KW-1185">Reference proteome</keyword>
<protein>
    <submittedName>
        <fullName evidence="1">Uncharacterized protein</fullName>
    </submittedName>
</protein>
<evidence type="ECO:0000313" key="2">
    <source>
        <dbReference type="Proteomes" id="UP000215914"/>
    </source>
</evidence>